<keyword evidence="3" id="KW-1185">Reference proteome</keyword>
<organism evidence="2 3">
    <name type="scientific">Trachipleistophora hominis</name>
    <name type="common">Microsporidian parasite</name>
    <dbReference type="NCBI Taxonomy" id="72359"/>
    <lineage>
        <taxon>Eukaryota</taxon>
        <taxon>Fungi</taxon>
        <taxon>Fungi incertae sedis</taxon>
        <taxon>Microsporidia</taxon>
        <taxon>Pleistophoridae</taxon>
        <taxon>Trachipleistophora</taxon>
    </lineage>
</organism>
<proteinExistence type="predicted"/>
<dbReference type="Proteomes" id="UP000011185">
    <property type="component" value="Unassembled WGS sequence"/>
</dbReference>
<sequence>MTKHIYNKRLDINTRKIENEKRDEIHKSNSELENGKNTNNRREENIIMKYLDDKKSSKEYYKLLITTESLSKI</sequence>
<protein>
    <submittedName>
        <fullName evidence="2">Uncharacterized protein</fullName>
    </submittedName>
</protein>
<evidence type="ECO:0000256" key="1">
    <source>
        <dbReference type="SAM" id="MobiDB-lite"/>
    </source>
</evidence>
<reference evidence="2 3" key="1">
    <citation type="journal article" date="2012" name="PLoS Pathog.">
        <title>The genome of the obligate intracellular parasite Trachipleistophora hominis: new insights into microsporidian genome dynamics and reductive evolution.</title>
        <authorList>
            <person name="Heinz E."/>
            <person name="Williams T.A."/>
            <person name="Nakjang S."/>
            <person name="Noel C.J."/>
            <person name="Swan D.C."/>
            <person name="Goldberg A.V."/>
            <person name="Harris S.R."/>
            <person name="Weinmaier T."/>
            <person name="Markert S."/>
            <person name="Becher D."/>
            <person name="Bernhardt J."/>
            <person name="Dagan T."/>
            <person name="Hacker C."/>
            <person name="Lucocq J.M."/>
            <person name="Schweder T."/>
            <person name="Rattei T."/>
            <person name="Hall N."/>
            <person name="Hirt R.P."/>
            <person name="Embley T.M."/>
        </authorList>
    </citation>
    <scope>NUCLEOTIDE SEQUENCE [LARGE SCALE GENOMIC DNA]</scope>
</reference>
<evidence type="ECO:0000313" key="3">
    <source>
        <dbReference type="Proteomes" id="UP000011185"/>
    </source>
</evidence>
<dbReference type="EMBL" id="JH993799">
    <property type="protein sequence ID" value="ELQ76972.1"/>
    <property type="molecule type" value="Genomic_DNA"/>
</dbReference>
<feature type="region of interest" description="Disordered" evidence="1">
    <location>
        <begin position="21"/>
        <end position="40"/>
    </location>
</feature>
<name>L7K0M1_TRAHO</name>
<accession>L7K0M1</accession>
<dbReference type="VEuPathDB" id="MicrosporidiaDB:THOM_0035"/>
<dbReference type="AlphaFoldDB" id="L7K0M1"/>
<dbReference type="HOGENOM" id="CLU_2706552_0_0_1"/>
<dbReference type="InParanoid" id="L7K0M1"/>
<gene>
    <name evidence="2" type="ORF">THOM_0035</name>
</gene>
<evidence type="ECO:0000313" key="2">
    <source>
        <dbReference type="EMBL" id="ELQ76972.1"/>
    </source>
</evidence>